<protein>
    <recommendedName>
        <fullName evidence="3">Lipoprotein</fullName>
    </recommendedName>
</protein>
<evidence type="ECO:0008006" key="3">
    <source>
        <dbReference type="Google" id="ProtNLM"/>
    </source>
</evidence>
<dbReference type="HOGENOM" id="CLU_1275801_0_0_10"/>
<evidence type="ECO:0000313" key="1">
    <source>
        <dbReference type="EMBL" id="ADV50554.1"/>
    </source>
</evidence>
<gene>
    <name evidence="1" type="ordered locus">Celal_3288</name>
</gene>
<dbReference type="PROSITE" id="PS51257">
    <property type="entry name" value="PROKAR_LIPOPROTEIN"/>
    <property type="match status" value="1"/>
</dbReference>
<reference evidence="1 2" key="1">
    <citation type="journal article" date="2010" name="Stand. Genomic Sci.">
        <title>Complete genome sequence of Cellulophaga algicola type strain (IC166).</title>
        <authorList>
            <person name="Abt B."/>
            <person name="Lu M."/>
            <person name="Misra M."/>
            <person name="Han C."/>
            <person name="Nolan M."/>
            <person name="Lucas S."/>
            <person name="Hammon N."/>
            <person name="Deshpande S."/>
            <person name="Cheng J.F."/>
            <person name="Tapia R."/>
            <person name="Goodwin L."/>
            <person name="Pitluck S."/>
            <person name="Liolios K."/>
            <person name="Pagani I."/>
            <person name="Ivanova N."/>
            <person name="Mavromatis K."/>
            <person name="Ovchinikova G."/>
            <person name="Pati A."/>
            <person name="Chen A."/>
            <person name="Palaniappan K."/>
            <person name="Land M."/>
            <person name="Hauser L."/>
            <person name="Chang Y.J."/>
            <person name="Jeffries C.D."/>
            <person name="Detter J.C."/>
            <person name="Brambilla E."/>
            <person name="Rohde M."/>
            <person name="Tindall B.J."/>
            <person name="Goker M."/>
            <person name="Woyke T."/>
            <person name="Bristow J."/>
            <person name="Eisen J.A."/>
            <person name="Markowitz V."/>
            <person name="Hugenholtz P."/>
            <person name="Kyrpides N.C."/>
            <person name="Klenk H.P."/>
            <person name="Lapidus A."/>
        </authorList>
    </citation>
    <scope>NUCLEOTIDE SEQUENCE [LARGE SCALE GENOMIC DNA]</scope>
    <source>
        <strain evidence="2">DSM 14237 / IC166 / ACAM 630</strain>
    </source>
</reference>
<accession>E6X5J9</accession>
<dbReference type="STRING" id="688270.Celal_3288"/>
<dbReference type="AlphaFoldDB" id="E6X5J9"/>
<evidence type="ECO:0000313" key="2">
    <source>
        <dbReference type="Proteomes" id="UP000008634"/>
    </source>
</evidence>
<dbReference type="KEGG" id="cao:Celal_3288"/>
<keyword evidence="2" id="KW-1185">Reference proteome</keyword>
<organism evidence="1 2">
    <name type="scientific">Cellulophaga algicola (strain DSM 14237 / IC166 / ACAM 630)</name>
    <dbReference type="NCBI Taxonomy" id="688270"/>
    <lineage>
        <taxon>Bacteria</taxon>
        <taxon>Pseudomonadati</taxon>
        <taxon>Bacteroidota</taxon>
        <taxon>Flavobacteriia</taxon>
        <taxon>Flavobacteriales</taxon>
        <taxon>Flavobacteriaceae</taxon>
        <taxon>Cellulophaga</taxon>
    </lineage>
</organism>
<sequence length="216" mass="25136">MLKFIIKSCFIILFVTSCNSTKTEVSLLVTSKYLKNIDSIKMQTPHRVLNAGHGYRLSNLPTKLRDMRDSQTKQYDAWDEIVKNYKVESTVNIDTINKSVIRISRGMTKWLFKEGKRLEKQINVSDFKKLLIDEGIKLNDFKILAEKEIEYDGGIKNTFLELWYKGTVNEIIIRGKGTISIHTYLISQIPYWESQGHQFSTTTSETIEKYAHKRDN</sequence>
<name>E6X5J9_CELAD</name>
<dbReference type="EMBL" id="CP002453">
    <property type="protein sequence ID" value="ADV50554.1"/>
    <property type="molecule type" value="Genomic_DNA"/>
</dbReference>
<dbReference type="Proteomes" id="UP000008634">
    <property type="component" value="Chromosome"/>
</dbReference>
<proteinExistence type="predicted"/>